<dbReference type="AlphaFoldDB" id="A0A6M3HUW7"/>
<sequence>MKELKNLDCLLPKTRQLLLRLIDTCDFLKDYVFVGGSALALHICHRKSEDLDFFTYGDINLSIASTDL</sequence>
<dbReference type="KEGG" id="afri:E3E15_05520"/>
<accession>A0A6M3HUW7</accession>
<dbReference type="Pfam" id="PF08843">
    <property type="entry name" value="AbiEii"/>
    <property type="match status" value="1"/>
</dbReference>
<evidence type="ECO:0008006" key="3">
    <source>
        <dbReference type="Google" id="ProtNLM"/>
    </source>
</evidence>
<gene>
    <name evidence="1" type="ORF">E3E15_05520</name>
</gene>
<dbReference type="InterPro" id="IPR014942">
    <property type="entry name" value="AbiEii"/>
</dbReference>
<dbReference type="RefSeq" id="WP_172106908.1">
    <property type="nucleotide sequence ID" value="NZ_CP038017.1"/>
</dbReference>
<dbReference type="Proteomes" id="UP000503320">
    <property type="component" value="Chromosome"/>
</dbReference>
<evidence type="ECO:0000313" key="2">
    <source>
        <dbReference type="Proteomes" id="UP000503320"/>
    </source>
</evidence>
<protein>
    <recommendedName>
        <fullName evidence="3">Nucleotidyl transferase AbiEii/AbiGii toxin family protein</fullName>
    </recommendedName>
</protein>
<name>A0A6M3HUW7_9GAMM</name>
<dbReference type="EMBL" id="CP038017">
    <property type="protein sequence ID" value="QIV94840.1"/>
    <property type="molecule type" value="Genomic_DNA"/>
</dbReference>
<keyword evidence="2" id="KW-1185">Reference proteome</keyword>
<evidence type="ECO:0000313" key="1">
    <source>
        <dbReference type="EMBL" id="QIV94840.1"/>
    </source>
</evidence>
<reference evidence="1 2" key="1">
    <citation type="submission" date="2019-03" db="EMBL/GenBank/DDBJ databases">
        <title>Complete Genome Sequence of Allofrancisella frigidaquae Strain SYSU 10HL1970 Isolated from Water-Cooling Systems in China.</title>
        <authorList>
            <person name="Ohrman C."/>
            <person name="Uneklint I."/>
            <person name="Sjodin A."/>
        </authorList>
    </citation>
    <scope>NUCLEOTIDE SEQUENCE [LARGE SCALE GENOMIC DNA]</scope>
    <source>
        <strain evidence="1 2">SYSU 10HL1970</strain>
    </source>
</reference>
<organism evidence="1 2">
    <name type="scientific">Allofrancisella frigidaquae</name>
    <dbReference type="NCBI Taxonomy" id="1085644"/>
    <lineage>
        <taxon>Bacteria</taxon>
        <taxon>Pseudomonadati</taxon>
        <taxon>Pseudomonadota</taxon>
        <taxon>Gammaproteobacteria</taxon>
        <taxon>Thiotrichales</taxon>
        <taxon>Francisellaceae</taxon>
        <taxon>Allofrancisella</taxon>
    </lineage>
</organism>
<proteinExistence type="predicted"/>